<evidence type="ECO:0000256" key="8">
    <source>
        <dbReference type="ARBA" id="ARBA00022741"/>
    </source>
</evidence>
<evidence type="ECO:0000256" key="10">
    <source>
        <dbReference type="ARBA" id="ARBA00022884"/>
    </source>
</evidence>
<dbReference type="GO" id="GO:0005524">
    <property type="term" value="F:ATP binding"/>
    <property type="evidence" value="ECO:0007669"/>
    <property type="project" value="UniProtKB-KW"/>
</dbReference>
<comment type="caution">
    <text evidence="15">The sequence shown here is derived from an EMBL/GenBank/DDBJ whole genome shotgun (WGS) entry which is preliminary data.</text>
</comment>
<keyword evidence="6" id="KW-0808">Transferase</keyword>
<evidence type="ECO:0000256" key="4">
    <source>
        <dbReference type="ARBA" id="ARBA00011953"/>
    </source>
</evidence>
<evidence type="ECO:0000256" key="11">
    <source>
        <dbReference type="ARBA" id="ARBA00023157"/>
    </source>
</evidence>
<dbReference type="NCBIfam" id="NF001138">
    <property type="entry name" value="PRK00143.1"/>
    <property type="match status" value="1"/>
</dbReference>
<evidence type="ECO:0000259" key="14">
    <source>
        <dbReference type="Pfam" id="PF20259"/>
    </source>
</evidence>
<comment type="similarity">
    <text evidence="3">Belongs to the MnmA/TRMU family.</text>
</comment>
<organism evidence="15 16">
    <name type="scientific">Pristionchus entomophagus</name>
    <dbReference type="NCBI Taxonomy" id="358040"/>
    <lineage>
        <taxon>Eukaryota</taxon>
        <taxon>Metazoa</taxon>
        <taxon>Ecdysozoa</taxon>
        <taxon>Nematoda</taxon>
        <taxon>Chromadorea</taxon>
        <taxon>Rhabditida</taxon>
        <taxon>Rhabditina</taxon>
        <taxon>Diplogasteromorpha</taxon>
        <taxon>Diplogasteroidea</taxon>
        <taxon>Neodiplogasteridae</taxon>
        <taxon>Pristionchus</taxon>
    </lineage>
</organism>
<dbReference type="FunFam" id="3.40.50.620:FF:000104">
    <property type="entry name" value="Mitochondrial tRNA-specific 2-thiouridylase 1"/>
    <property type="match status" value="1"/>
</dbReference>
<name>A0AAV5TNB2_9BILA</name>
<dbReference type="HAMAP" id="MF_00144">
    <property type="entry name" value="tRNA_thiouridyl_MnmA"/>
    <property type="match status" value="1"/>
</dbReference>
<evidence type="ECO:0000256" key="3">
    <source>
        <dbReference type="ARBA" id="ARBA00006191"/>
    </source>
</evidence>
<keyword evidence="5" id="KW-0820">tRNA-binding</keyword>
<evidence type="ECO:0000256" key="9">
    <source>
        <dbReference type="ARBA" id="ARBA00022840"/>
    </source>
</evidence>
<dbReference type="SUPFAM" id="SSF52402">
    <property type="entry name" value="Adenine nucleotide alpha hydrolases-like"/>
    <property type="match status" value="1"/>
</dbReference>
<dbReference type="Gene3D" id="2.30.30.280">
    <property type="entry name" value="Adenine nucleotide alpha hydrolases-like domains"/>
    <property type="match status" value="1"/>
</dbReference>
<evidence type="ECO:0000259" key="13">
    <source>
        <dbReference type="Pfam" id="PF20258"/>
    </source>
</evidence>
<reference evidence="15" key="1">
    <citation type="submission" date="2023-10" db="EMBL/GenBank/DDBJ databases">
        <title>Genome assembly of Pristionchus species.</title>
        <authorList>
            <person name="Yoshida K."/>
            <person name="Sommer R.J."/>
        </authorList>
    </citation>
    <scope>NUCLEOTIDE SEQUENCE</scope>
    <source>
        <strain evidence="15">RS0144</strain>
    </source>
</reference>
<dbReference type="Pfam" id="PF20259">
    <property type="entry name" value="tRNA_Me_trans_M"/>
    <property type="match status" value="1"/>
</dbReference>
<dbReference type="InterPro" id="IPR014729">
    <property type="entry name" value="Rossmann-like_a/b/a_fold"/>
</dbReference>
<evidence type="ECO:0000256" key="6">
    <source>
        <dbReference type="ARBA" id="ARBA00022679"/>
    </source>
</evidence>
<accession>A0AAV5TNB2</accession>
<dbReference type="Pfam" id="PF20258">
    <property type="entry name" value="tRNA_Me_trans_C"/>
    <property type="match status" value="1"/>
</dbReference>
<dbReference type="InterPro" id="IPR046884">
    <property type="entry name" value="MnmA-like_central"/>
</dbReference>
<feature type="domain" description="tRNA-specific 2-thiouridylase MnmA-like central" evidence="14">
    <location>
        <begin position="216"/>
        <end position="277"/>
    </location>
</feature>
<protein>
    <recommendedName>
        <fullName evidence="4">tRNA-5-taurinomethyluridine 2-sulfurtransferase</fullName>
        <ecNumber evidence="4">2.8.1.14</ecNumber>
    </recommendedName>
</protein>
<dbReference type="CDD" id="cd01998">
    <property type="entry name" value="MnmA_TRMU-like"/>
    <property type="match status" value="1"/>
</dbReference>
<comment type="catalytic activity">
    <reaction evidence="12">
        <text>5-taurinomethyluridine(34) in tRNA + S-sulfanyl-L-cysteinyl-[protein] + AH2 + ATP = 5-taurinomethyl-2-thiouridine(34) in tRNA + L-cysteinyl-[protein] + A + AMP + diphosphate + H(+)</text>
        <dbReference type="Rhea" id="RHEA:47040"/>
        <dbReference type="Rhea" id="RHEA-COMP:10131"/>
        <dbReference type="Rhea" id="RHEA-COMP:11726"/>
        <dbReference type="Rhea" id="RHEA-COMP:11732"/>
        <dbReference type="Rhea" id="RHEA-COMP:11733"/>
        <dbReference type="ChEBI" id="CHEBI:13193"/>
        <dbReference type="ChEBI" id="CHEBI:15378"/>
        <dbReference type="ChEBI" id="CHEBI:17499"/>
        <dbReference type="ChEBI" id="CHEBI:29950"/>
        <dbReference type="ChEBI" id="CHEBI:30616"/>
        <dbReference type="ChEBI" id="CHEBI:33019"/>
        <dbReference type="ChEBI" id="CHEBI:61963"/>
        <dbReference type="ChEBI" id="CHEBI:87171"/>
        <dbReference type="ChEBI" id="CHEBI:87172"/>
        <dbReference type="ChEBI" id="CHEBI:456215"/>
        <dbReference type="EC" id="2.8.1.14"/>
    </reaction>
</comment>
<dbReference type="Proteomes" id="UP001432027">
    <property type="component" value="Unassembled WGS sequence"/>
</dbReference>
<dbReference type="AlphaFoldDB" id="A0AAV5TNB2"/>
<gene>
    <name evidence="15" type="ORF">PENTCL1PPCAC_17935</name>
</gene>
<evidence type="ECO:0000256" key="5">
    <source>
        <dbReference type="ARBA" id="ARBA00022555"/>
    </source>
</evidence>
<evidence type="ECO:0000256" key="7">
    <source>
        <dbReference type="ARBA" id="ARBA00022694"/>
    </source>
</evidence>
<feature type="domain" description="tRNA-specific 2-thiouridylase MnmA-like C-terminal" evidence="13">
    <location>
        <begin position="289"/>
        <end position="361"/>
    </location>
</feature>
<keyword evidence="10" id="KW-0694">RNA-binding</keyword>
<keyword evidence="7" id="KW-0819">tRNA processing</keyword>
<keyword evidence="8" id="KW-0547">Nucleotide-binding</keyword>
<dbReference type="InterPro" id="IPR023382">
    <property type="entry name" value="MnmA-like_central_sf"/>
</dbReference>
<evidence type="ECO:0000256" key="1">
    <source>
        <dbReference type="ARBA" id="ARBA00003986"/>
    </source>
</evidence>
<dbReference type="Pfam" id="PF03054">
    <property type="entry name" value="tRNA_Me_trans"/>
    <property type="match status" value="1"/>
</dbReference>
<dbReference type="Gene3D" id="3.40.50.620">
    <property type="entry name" value="HUPs"/>
    <property type="match status" value="1"/>
</dbReference>
<dbReference type="GO" id="GO:0002143">
    <property type="term" value="P:tRNA wobble position uridine thiolation"/>
    <property type="evidence" value="ECO:0007669"/>
    <property type="project" value="TreeGrafter"/>
</dbReference>
<keyword evidence="11" id="KW-1015">Disulfide bond</keyword>
<evidence type="ECO:0000256" key="2">
    <source>
        <dbReference type="ARBA" id="ARBA00004173"/>
    </source>
</evidence>
<dbReference type="PANTHER" id="PTHR11933:SF5">
    <property type="entry name" value="MITOCHONDRIAL TRNA-SPECIFIC 2-THIOURIDYLASE 1"/>
    <property type="match status" value="1"/>
</dbReference>
<dbReference type="InterPro" id="IPR046885">
    <property type="entry name" value="MnmA-like_C"/>
</dbReference>
<dbReference type="GO" id="GO:0061708">
    <property type="term" value="F:tRNA-5-taurinomethyluridine 2-sulfurtransferase"/>
    <property type="evidence" value="ECO:0007669"/>
    <property type="project" value="UniProtKB-EC"/>
</dbReference>
<comment type="subcellular location">
    <subcellularLocation>
        <location evidence="2">Mitochondrion</location>
    </subcellularLocation>
</comment>
<proteinExistence type="inferred from homology"/>
<keyword evidence="16" id="KW-1185">Reference proteome</keyword>
<evidence type="ECO:0000313" key="16">
    <source>
        <dbReference type="Proteomes" id="UP001432027"/>
    </source>
</evidence>
<dbReference type="EMBL" id="BTSX01000004">
    <property type="protein sequence ID" value="GMS95760.1"/>
    <property type="molecule type" value="Genomic_DNA"/>
</dbReference>
<comment type="function">
    <text evidence="1">Catalyzes the 2-thiolation of uridine at the wobble position (U34) of mitochondrial tRNA(Lys), tRNA(Glu) and tRNA(Gln). Required for the formation of 5-taurinomethyl-2-thiouridine (tm5s2U) of mitochondrial tRNA(Lys), tRNA(Glu), and tRNA(Gln) at the wobble position. ATP is required to activate the C2 atom of the wobble base.</text>
</comment>
<dbReference type="PANTHER" id="PTHR11933">
    <property type="entry name" value="TRNA 5-METHYLAMINOMETHYL-2-THIOURIDYLATE -METHYLTRANSFERASE"/>
    <property type="match status" value="1"/>
</dbReference>
<evidence type="ECO:0000256" key="12">
    <source>
        <dbReference type="ARBA" id="ARBA00049564"/>
    </source>
</evidence>
<dbReference type="GO" id="GO:0000049">
    <property type="term" value="F:tRNA binding"/>
    <property type="evidence" value="ECO:0007669"/>
    <property type="project" value="UniProtKB-KW"/>
</dbReference>
<sequence>MSRRVVVGLSGGVDSAVSALILKNRGYDVIGVHMVNWDSMEEGTSSCPRTKDEADARVIAERLSIPFHTVNFVKEYWNEVFVRMVEGYSRGKTIVPDIDCNRRIKFHHLHSLAIERFSADYIATGHYVTTSRGDFNQENTLDGKCRLLKGRDPLKDQSFFLCTLNEEQLKRSMFPLGSLTKKQVKEIAIENNLEEVAKRKESFGICFVGKKKNFDEFLEQYIENRNGPIIDGISGEKIGEHTGIHNFTVGKRLSIGSRSHLGYFVQRIQAQNATVYAVESSCHPSLYSTQFTIETPEWIVDAPSNDSKLLCRLQRSHSPIGCSFSIDSSLTTVIPSLPFRAVSPGQMCVFYNGRECMGGGEVIHVNHTLNHHSV</sequence>
<keyword evidence="9" id="KW-0067">ATP-binding</keyword>
<dbReference type="Gene3D" id="2.40.30.10">
    <property type="entry name" value="Translation factors"/>
    <property type="match status" value="1"/>
</dbReference>
<dbReference type="EC" id="2.8.1.14" evidence="4"/>
<dbReference type="NCBIfam" id="TIGR00420">
    <property type="entry name" value="trmU"/>
    <property type="match status" value="1"/>
</dbReference>
<evidence type="ECO:0000313" key="15">
    <source>
        <dbReference type="EMBL" id="GMS95760.1"/>
    </source>
</evidence>
<dbReference type="GO" id="GO:0005739">
    <property type="term" value="C:mitochondrion"/>
    <property type="evidence" value="ECO:0007669"/>
    <property type="project" value="UniProtKB-SubCell"/>
</dbReference>
<dbReference type="InterPro" id="IPR004506">
    <property type="entry name" value="MnmA-like"/>
</dbReference>